<evidence type="ECO:0000313" key="3">
    <source>
        <dbReference type="Proteomes" id="UP000241890"/>
    </source>
</evidence>
<evidence type="ECO:0000313" key="2">
    <source>
        <dbReference type="EMBL" id="GBG31870.1"/>
    </source>
</evidence>
<dbReference type="EMBL" id="BEYU01000109">
    <property type="protein sequence ID" value="GBG31870.1"/>
    <property type="molecule type" value="Genomic_DNA"/>
</dbReference>
<evidence type="ECO:0000256" key="1">
    <source>
        <dbReference type="SAM" id="Phobius"/>
    </source>
</evidence>
<feature type="transmembrane region" description="Helical" evidence="1">
    <location>
        <begin position="38"/>
        <end position="58"/>
    </location>
</feature>
<protein>
    <submittedName>
        <fullName evidence="2">Uncharacterized protein</fullName>
    </submittedName>
</protein>
<accession>A0A2R5GLW2</accession>
<keyword evidence="3" id="KW-1185">Reference proteome</keyword>
<organism evidence="2 3">
    <name type="scientific">Hondaea fermentalgiana</name>
    <dbReference type="NCBI Taxonomy" id="2315210"/>
    <lineage>
        <taxon>Eukaryota</taxon>
        <taxon>Sar</taxon>
        <taxon>Stramenopiles</taxon>
        <taxon>Bigyra</taxon>
        <taxon>Labyrinthulomycetes</taxon>
        <taxon>Thraustochytrida</taxon>
        <taxon>Thraustochytriidae</taxon>
        <taxon>Hondaea</taxon>
    </lineage>
</organism>
<dbReference type="SUPFAM" id="SSF88713">
    <property type="entry name" value="Glycoside hydrolase/deacetylase"/>
    <property type="match status" value="1"/>
</dbReference>
<dbReference type="InterPro" id="IPR011330">
    <property type="entry name" value="Glyco_hydro/deAcase_b/a-brl"/>
</dbReference>
<proteinExistence type="predicted"/>
<dbReference type="GO" id="GO:0005975">
    <property type="term" value="P:carbohydrate metabolic process"/>
    <property type="evidence" value="ECO:0007669"/>
    <property type="project" value="InterPro"/>
</dbReference>
<keyword evidence="1" id="KW-1133">Transmembrane helix</keyword>
<keyword evidence="1" id="KW-0812">Transmembrane</keyword>
<name>A0A2R5GLW2_9STRA</name>
<dbReference type="Proteomes" id="UP000241890">
    <property type="component" value="Unassembled WGS sequence"/>
</dbReference>
<dbReference type="InParanoid" id="A0A2R5GLW2"/>
<comment type="caution">
    <text evidence="2">The sequence shown here is derived from an EMBL/GenBank/DDBJ whole genome shotgun (WGS) entry which is preliminary data.</text>
</comment>
<sequence>MTALAPYDGDSGDLERAEKGARGRGARCGCGNMSKLQLALLAAVAAVVALGATLAFVLTRSDACGLDSMSDATQAECATPSEEAYTMAHLVQDWDSLDVVFPTRGQPAQSLTTSLSARFENDTYAFQVKSTAYGDAVNLPITIWIDVDLNETTTMVAANWTENVVIPDGADLAIVLDEDFAKVYTDVSASDPVLQITSAETLVAVRNANSNLNLAVGVNDGETATVGITGSAVANLTGVENIEDLMIKFQDSTNNAQEGLDAWLLFATDDLQRNPPACADRRSGMVRGAVVFSETAQARFYNDKSYNMLFMSMQNQFMQAGFPISLIYDTDLTEEAWMCDFSVIIIPYMNYVSPARAPALRKVLTRLVHRHGVSLVLSNEFMTASSETDVSLPAGGVNTLRLLSGISFSSFQLASEVVVRASSASTASGAAFADLEDNQVIVNSTVNTGFSPYLNVYSQASDMTGFEITELARADLTNTAGAQASFAPILASRLLNAPEAGRVIHLASIDLLADFDLGWRLIRWAAQTHDTVANGPHAYLQLTRHDSIFVVRWDCDLTSFLTAAPTVYPTMQSRFIDKWREEWDMVASYYINLGDNLTIQRGTNWTFSKPLYANWIEDGNELGSHSFTHPLYVNDLNATQLDYEFGLSNQYISGNMSLDRIGAAQPGNPLNLASDTAMEKYYSSTYFSTSVSKSGAGYEGAFGFMTPLSKMVLMAPNLSFDFTFIEYQHLTTTQAEAAWLQEFDLATRFANRPIIHAGVHPYAVVSYTYNSTKQTMELDSGLYSSAMFESLFETAYASNTEFLPLMTLNDRIRSYKSAWFRVVQLNGSALQVIVSSDDDSTEGFGAFALTMPDPALRIVSVDNWYAYSARDVFLPKAGGSFIIRTGALSASPLACTRITEMSMRVKLESLTGDCSSLTATLQGPGKVRIDLAGDSSSYTISGATVALDATSYVELTLVKGSQTVAVSVA</sequence>
<dbReference type="AlphaFoldDB" id="A0A2R5GLW2"/>
<gene>
    <name evidence="2" type="ORF">FCC1311_080952</name>
</gene>
<keyword evidence="1" id="KW-0472">Membrane</keyword>
<reference evidence="2 3" key="1">
    <citation type="submission" date="2017-12" db="EMBL/GenBank/DDBJ databases">
        <title>Sequencing, de novo assembly and annotation of complete genome of a new Thraustochytrid species, strain FCC1311.</title>
        <authorList>
            <person name="Sedici K."/>
            <person name="Godart F."/>
            <person name="Aiese Cigliano R."/>
            <person name="Sanseverino W."/>
            <person name="Barakat M."/>
            <person name="Ortet P."/>
            <person name="Marechal E."/>
            <person name="Cagnac O."/>
            <person name="Amato A."/>
        </authorList>
    </citation>
    <scope>NUCLEOTIDE SEQUENCE [LARGE SCALE GENOMIC DNA]</scope>
</reference>